<evidence type="ECO:0008006" key="4">
    <source>
        <dbReference type="Google" id="ProtNLM"/>
    </source>
</evidence>
<accession>A0AAV9ATH1</accession>
<dbReference type="Pfam" id="PF05327">
    <property type="entry name" value="RRN3"/>
    <property type="match status" value="2"/>
</dbReference>
<keyword evidence="3" id="KW-1185">Reference proteome</keyword>
<organism evidence="2 3">
    <name type="scientific">Acorus gramineus</name>
    <name type="common">Dwarf sweet flag</name>
    <dbReference type="NCBI Taxonomy" id="55184"/>
    <lineage>
        <taxon>Eukaryota</taxon>
        <taxon>Viridiplantae</taxon>
        <taxon>Streptophyta</taxon>
        <taxon>Embryophyta</taxon>
        <taxon>Tracheophyta</taxon>
        <taxon>Spermatophyta</taxon>
        <taxon>Magnoliopsida</taxon>
        <taxon>Liliopsida</taxon>
        <taxon>Acoraceae</taxon>
        <taxon>Acorus</taxon>
    </lineage>
</organism>
<evidence type="ECO:0000313" key="2">
    <source>
        <dbReference type="EMBL" id="KAK1267585.1"/>
    </source>
</evidence>
<dbReference type="EMBL" id="JAUJYN010000007">
    <property type="protein sequence ID" value="KAK1267585.1"/>
    <property type="molecule type" value="Genomic_DNA"/>
</dbReference>
<dbReference type="PANTHER" id="PTHR12790">
    <property type="entry name" value="TRANSCRIPTION INITIATION FACTOR IA RRN3"/>
    <property type="match status" value="1"/>
</dbReference>
<dbReference type="GO" id="GO:0001181">
    <property type="term" value="F:RNA polymerase I general transcription initiation factor activity"/>
    <property type="evidence" value="ECO:0007669"/>
    <property type="project" value="InterPro"/>
</dbReference>
<proteinExistence type="inferred from homology"/>
<dbReference type="InterPro" id="IPR007991">
    <property type="entry name" value="RNA_pol_I_trans_ini_fac_RRN3"/>
</dbReference>
<dbReference type="Proteomes" id="UP001179952">
    <property type="component" value="Unassembled WGS sequence"/>
</dbReference>
<dbReference type="GO" id="GO:0006361">
    <property type="term" value="P:transcription initiation at RNA polymerase I promoter"/>
    <property type="evidence" value="ECO:0007669"/>
    <property type="project" value="InterPro"/>
</dbReference>
<comment type="similarity">
    <text evidence="1">Belongs to the RRN3 family.</text>
</comment>
<dbReference type="AlphaFoldDB" id="A0AAV9ATH1"/>
<name>A0AAV9ATH1_ACOGR</name>
<dbReference type="PANTHER" id="PTHR12790:SF0">
    <property type="entry name" value="RNA POLYMERASE I-SPECIFIC TRANSCRIPTION INITIATION FACTOR RRN3-RELATED"/>
    <property type="match status" value="1"/>
</dbReference>
<evidence type="ECO:0000256" key="1">
    <source>
        <dbReference type="ARBA" id="ARBA00010098"/>
    </source>
</evidence>
<reference evidence="2" key="1">
    <citation type="journal article" date="2023" name="Nat. Commun.">
        <title>Diploid and tetraploid genomes of Acorus and the evolution of monocots.</title>
        <authorList>
            <person name="Ma L."/>
            <person name="Liu K.W."/>
            <person name="Li Z."/>
            <person name="Hsiao Y.Y."/>
            <person name="Qi Y."/>
            <person name="Fu T."/>
            <person name="Tang G.D."/>
            <person name="Zhang D."/>
            <person name="Sun W.H."/>
            <person name="Liu D.K."/>
            <person name="Li Y."/>
            <person name="Chen G.Z."/>
            <person name="Liu X.D."/>
            <person name="Liao X.Y."/>
            <person name="Jiang Y.T."/>
            <person name="Yu X."/>
            <person name="Hao Y."/>
            <person name="Huang J."/>
            <person name="Zhao X.W."/>
            <person name="Ke S."/>
            <person name="Chen Y.Y."/>
            <person name="Wu W.L."/>
            <person name="Hsu J.L."/>
            <person name="Lin Y.F."/>
            <person name="Huang M.D."/>
            <person name="Li C.Y."/>
            <person name="Huang L."/>
            <person name="Wang Z.W."/>
            <person name="Zhao X."/>
            <person name="Zhong W.Y."/>
            <person name="Peng D.H."/>
            <person name="Ahmad S."/>
            <person name="Lan S."/>
            <person name="Zhang J.S."/>
            <person name="Tsai W.C."/>
            <person name="Van de Peer Y."/>
            <person name="Liu Z.J."/>
        </authorList>
    </citation>
    <scope>NUCLEOTIDE SEQUENCE</scope>
    <source>
        <strain evidence="2">SCP</strain>
    </source>
</reference>
<evidence type="ECO:0000313" key="3">
    <source>
        <dbReference type="Proteomes" id="UP001179952"/>
    </source>
</evidence>
<sequence>MVASVREALKASTMGELDDSYWQLSSVFDPTKTDLGPDEEALLVAFLRGLAGSISVIDVEHHKPLINSVLQMSIWNYGCYAGDALVDFVVLLATDGKYREACLDMLVCNFMPPRKIHHSRWIFRKKEVLDRVHSALHAIADLAPLACVQLLQIILHRMPPMHFPKEIIAIYVESMLKLEKSVIGEYVGTEILMALMDRLVDYDVEIKPEDIPHDDSSKGIFDMELEDVEENRDDFVGFGSQGTRQRELVLKNSVYAKKLDMLMVITFEHLKSCADDGRLIKVFKTLVESFKKTMLKTQKSKFAQFVMFYACSLDPEHCGVTFADLLTDMFLYEHDPLSRIISVAYLSSFLSRGKFLPTSLVVGILERMGYLIAKLKAVMYVLCFRMRSIVDVPHHKSQLLGVHLERILQHHLDPLQFFISDVDNNSAQVEEFLRQAKAAHLFFMSKTFLFDDLLDSELLKSYGDMERLDMFFPFDPYLLKESDRFIRPNYVFWSMVKTTYDNHNIEDDDPDDDGDNEDEIETFNLRNTGSVGGPDLIDDDGVYIDEDHDINEDDVLESSMNKMSITPQTLSSTRELFSGFGSTARMPARIRPSVSPDL</sequence>
<comment type="caution">
    <text evidence="2">The sequence shown here is derived from an EMBL/GenBank/DDBJ whole genome shotgun (WGS) entry which is preliminary data.</text>
</comment>
<reference evidence="2" key="2">
    <citation type="submission" date="2023-06" db="EMBL/GenBank/DDBJ databases">
        <authorList>
            <person name="Ma L."/>
            <person name="Liu K.-W."/>
            <person name="Li Z."/>
            <person name="Hsiao Y.-Y."/>
            <person name="Qi Y."/>
            <person name="Fu T."/>
            <person name="Tang G."/>
            <person name="Zhang D."/>
            <person name="Sun W.-H."/>
            <person name="Liu D.-K."/>
            <person name="Li Y."/>
            <person name="Chen G.-Z."/>
            <person name="Liu X.-D."/>
            <person name="Liao X.-Y."/>
            <person name="Jiang Y.-T."/>
            <person name="Yu X."/>
            <person name="Hao Y."/>
            <person name="Huang J."/>
            <person name="Zhao X.-W."/>
            <person name="Ke S."/>
            <person name="Chen Y.-Y."/>
            <person name="Wu W.-L."/>
            <person name="Hsu J.-L."/>
            <person name="Lin Y.-F."/>
            <person name="Huang M.-D."/>
            <person name="Li C.-Y."/>
            <person name="Huang L."/>
            <person name="Wang Z.-W."/>
            <person name="Zhao X."/>
            <person name="Zhong W.-Y."/>
            <person name="Peng D.-H."/>
            <person name="Ahmad S."/>
            <person name="Lan S."/>
            <person name="Zhang J.-S."/>
            <person name="Tsai W.-C."/>
            <person name="Van De Peer Y."/>
            <person name="Liu Z.-J."/>
        </authorList>
    </citation>
    <scope>NUCLEOTIDE SEQUENCE</scope>
    <source>
        <strain evidence="2">SCP</strain>
        <tissue evidence="2">Leaves</tissue>
    </source>
</reference>
<protein>
    <recommendedName>
        <fullName evidence="4">RNA polymerase I-specific transcription initiation factor RRN3</fullName>
    </recommendedName>
</protein>
<dbReference type="GO" id="GO:0005634">
    <property type="term" value="C:nucleus"/>
    <property type="evidence" value="ECO:0007669"/>
    <property type="project" value="TreeGrafter"/>
</dbReference>
<dbReference type="GO" id="GO:0001042">
    <property type="term" value="F:RNA polymerase I core binding"/>
    <property type="evidence" value="ECO:0007669"/>
    <property type="project" value="TreeGrafter"/>
</dbReference>
<gene>
    <name evidence="2" type="ORF">QJS04_geneDACA009087</name>
</gene>